<feature type="transmembrane region" description="Helical" evidence="6">
    <location>
        <begin position="317"/>
        <end position="337"/>
    </location>
</feature>
<evidence type="ECO:0000256" key="4">
    <source>
        <dbReference type="ARBA" id="ARBA00022989"/>
    </source>
</evidence>
<feature type="transmembrane region" description="Helical" evidence="6">
    <location>
        <begin position="357"/>
        <end position="378"/>
    </location>
</feature>
<dbReference type="PANTHER" id="PTHR30489">
    <property type="entry name" value="LIPOPROTEIN-RELEASING SYSTEM TRANSMEMBRANE PROTEIN LOLE"/>
    <property type="match status" value="1"/>
</dbReference>
<dbReference type="AlphaFoldDB" id="A0A0W8FP76"/>
<gene>
    <name evidence="8" type="ORF">ASZ90_007607</name>
</gene>
<evidence type="ECO:0000256" key="3">
    <source>
        <dbReference type="ARBA" id="ARBA00022692"/>
    </source>
</evidence>
<sequence length="787" mass="88312">MKALNRKLWRELWHMKGQVFAITLVVTSGMATFIMFISTFHSLEFTRAKFYNDYNFADVFVNLKRAPENLKDKIKNINGIKQLETRVCAQAKLDIKGFTESVTGKIISIPDDGKPILNRLFLRKGRLPDPFRDDEVVINETFAQAHNLNPSDQFAAVINGKWKKLTITGIALSPEYILLMKAGAMSPDFKRYGALWMTRKAISRAYDMDGAFNDVVLTLYPGVMLSDVIRDLDNILGRYGGFGAYGRKDQMSHRMLNEEFRQLKTSSKIFPTIFICVAAFLLNVVMSRTINTQREQIATLKAFGYSNTDIGFHYSQLVVLIITAGILCGITAGIWFGKMLGGIYMETYRFPAFIYKLHPWVITAAVFVSIASALAGTAHSLWRASRQPPAEAMRPEAPAKYRVSLIEKTGIGHWLSQPSRIIIRNVERKPIRTFLSVIGIAVACATMISSGFFKDSVDYMVHIHFVLSQKEDMTVTFAEPTSYRAIYELKETQGIVDGESFRVVPVKFKFGHRSYKTVINGIEPDSHLSLLLDKNLKTIPLPSSGILLTDYLGKILGVKAGDLITVEALEGSKTVRQVEVVGLAKQYLGVMGYMDLSALNRLMNEGDTVSGAYLVTDSKYREKLFRSFVEMPRVSEIVIRKNEITNMYDVMAKAMLFFTFIASLMACSIAFGVVYNSARISLSERSRELSSLRVLGYTRGEIGYILLGELGLITLVAIPFGFFIGYWICAYIAQALDNDLFRVPMIIELNTYAQAAAVVLASAVISGFIVRRKLDHLDLVEVLKTRE</sequence>
<evidence type="ECO:0000256" key="1">
    <source>
        <dbReference type="ARBA" id="ARBA00004651"/>
    </source>
</evidence>
<reference evidence="8" key="1">
    <citation type="journal article" date="2015" name="Proc. Natl. Acad. Sci. U.S.A.">
        <title>Networks of energetic and metabolic interactions define dynamics in microbial communities.</title>
        <authorList>
            <person name="Embree M."/>
            <person name="Liu J.K."/>
            <person name="Al-Bassam M.M."/>
            <person name="Zengler K."/>
        </authorList>
    </citation>
    <scope>NUCLEOTIDE SEQUENCE</scope>
</reference>
<keyword evidence="4 6" id="KW-1133">Transmembrane helix</keyword>
<feature type="transmembrane region" description="Helical" evidence="6">
    <location>
        <begin position="654"/>
        <end position="675"/>
    </location>
</feature>
<feature type="transmembrane region" description="Helical" evidence="6">
    <location>
        <begin position="434"/>
        <end position="453"/>
    </location>
</feature>
<dbReference type="GO" id="GO:0098797">
    <property type="term" value="C:plasma membrane protein complex"/>
    <property type="evidence" value="ECO:0007669"/>
    <property type="project" value="TreeGrafter"/>
</dbReference>
<evidence type="ECO:0000259" key="7">
    <source>
        <dbReference type="Pfam" id="PF02687"/>
    </source>
</evidence>
<evidence type="ECO:0000313" key="8">
    <source>
        <dbReference type="EMBL" id="KUG22617.1"/>
    </source>
</evidence>
<evidence type="ECO:0000256" key="2">
    <source>
        <dbReference type="ARBA" id="ARBA00022475"/>
    </source>
</evidence>
<feature type="transmembrane region" description="Helical" evidence="6">
    <location>
        <begin position="702"/>
        <end position="733"/>
    </location>
</feature>
<keyword evidence="2" id="KW-1003">Cell membrane</keyword>
<proteinExistence type="predicted"/>
<feature type="domain" description="ABC3 transporter permease C-terminal" evidence="7">
    <location>
        <begin position="661"/>
        <end position="774"/>
    </location>
</feature>
<evidence type="ECO:0000256" key="6">
    <source>
        <dbReference type="SAM" id="Phobius"/>
    </source>
</evidence>
<protein>
    <submittedName>
        <fullName evidence="8">Abc-type antimicrobial peptide transport system, permease component</fullName>
    </submittedName>
</protein>
<dbReference type="GO" id="GO:0044874">
    <property type="term" value="P:lipoprotein localization to outer membrane"/>
    <property type="evidence" value="ECO:0007669"/>
    <property type="project" value="TreeGrafter"/>
</dbReference>
<feature type="transmembrane region" description="Helical" evidence="6">
    <location>
        <begin position="20"/>
        <end position="40"/>
    </location>
</feature>
<feature type="transmembrane region" description="Helical" evidence="6">
    <location>
        <begin position="753"/>
        <end position="770"/>
    </location>
</feature>
<dbReference type="Pfam" id="PF02687">
    <property type="entry name" value="FtsX"/>
    <property type="match status" value="2"/>
</dbReference>
<keyword evidence="3 6" id="KW-0812">Transmembrane</keyword>
<dbReference type="PANTHER" id="PTHR30489:SF0">
    <property type="entry name" value="LIPOPROTEIN-RELEASING SYSTEM TRANSMEMBRANE PROTEIN LOLE"/>
    <property type="match status" value="1"/>
</dbReference>
<dbReference type="InterPro" id="IPR051447">
    <property type="entry name" value="Lipoprotein-release_system"/>
</dbReference>
<dbReference type="InterPro" id="IPR003838">
    <property type="entry name" value="ABC3_permease_C"/>
</dbReference>
<dbReference type="EMBL" id="LNQE01000951">
    <property type="protein sequence ID" value="KUG22617.1"/>
    <property type="molecule type" value="Genomic_DNA"/>
</dbReference>
<comment type="subcellular location">
    <subcellularLocation>
        <location evidence="1">Cell membrane</location>
        <topology evidence="1">Multi-pass membrane protein</topology>
    </subcellularLocation>
</comment>
<feature type="transmembrane region" description="Helical" evidence="6">
    <location>
        <begin position="269"/>
        <end position="286"/>
    </location>
</feature>
<accession>A0A0W8FP76</accession>
<evidence type="ECO:0000256" key="5">
    <source>
        <dbReference type="ARBA" id="ARBA00023136"/>
    </source>
</evidence>
<feature type="domain" description="ABC3 transporter permease C-terminal" evidence="7">
    <location>
        <begin position="269"/>
        <end position="389"/>
    </location>
</feature>
<comment type="caution">
    <text evidence="8">The sequence shown here is derived from an EMBL/GenBank/DDBJ whole genome shotgun (WGS) entry which is preliminary data.</text>
</comment>
<name>A0A0W8FP76_9ZZZZ</name>
<organism evidence="8">
    <name type="scientific">hydrocarbon metagenome</name>
    <dbReference type="NCBI Taxonomy" id="938273"/>
    <lineage>
        <taxon>unclassified sequences</taxon>
        <taxon>metagenomes</taxon>
        <taxon>ecological metagenomes</taxon>
    </lineage>
</organism>
<keyword evidence="5 6" id="KW-0472">Membrane</keyword>